<dbReference type="InterPro" id="IPR029058">
    <property type="entry name" value="AB_hydrolase_fold"/>
</dbReference>
<feature type="signal peptide" evidence="4">
    <location>
        <begin position="1"/>
        <end position="18"/>
    </location>
</feature>
<dbReference type="InterPro" id="IPR017395">
    <property type="entry name" value="Chlorophyllase-like"/>
</dbReference>
<evidence type="ECO:0000313" key="5">
    <source>
        <dbReference type="EMBL" id="ARN74603.1"/>
    </source>
</evidence>
<dbReference type="GO" id="GO:0003847">
    <property type="term" value="F:1-alkyl-2-acetylglycerophosphocholine esterase activity"/>
    <property type="evidence" value="ECO:0007669"/>
    <property type="project" value="TreeGrafter"/>
</dbReference>
<dbReference type="AlphaFoldDB" id="A0A1X9NKX7"/>
<dbReference type="PANTHER" id="PTHR10272">
    <property type="entry name" value="PLATELET-ACTIVATING FACTOR ACETYLHYDROLASE"/>
    <property type="match status" value="1"/>
</dbReference>
<dbReference type="GO" id="GO:0016042">
    <property type="term" value="P:lipid catabolic process"/>
    <property type="evidence" value="ECO:0007669"/>
    <property type="project" value="UniProtKB-KW"/>
</dbReference>
<organism evidence="5 6">
    <name type="scientific">Oceanicoccus sagamiensis</name>
    <dbReference type="NCBI Taxonomy" id="716816"/>
    <lineage>
        <taxon>Bacteria</taxon>
        <taxon>Pseudomonadati</taxon>
        <taxon>Pseudomonadota</taxon>
        <taxon>Gammaproteobacteria</taxon>
        <taxon>Cellvibrionales</taxon>
        <taxon>Spongiibacteraceae</taxon>
        <taxon>Oceanicoccus</taxon>
    </lineage>
</organism>
<dbReference type="SUPFAM" id="SSF53474">
    <property type="entry name" value="alpha/beta-Hydrolases"/>
    <property type="match status" value="1"/>
</dbReference>
<dbReference type="OrthoDB" id="192696at2"/>
<protein>
    <recommendedName>
        <fullName evidence="7">Alpha/beta hydrolase</fullName>
    </recommendedName>
</protein>
<evidence type="ECO:0000256" key="4">
    <source>
        <dbReference type="SAM" id="SignalP"/>
    </source>
</evidence>
<evidence type="ECO:0000256" key="1">
    <source>
        <dbReference type="ARBA" id="ARBA00022801"/>
    </source>
</evidence>
<keyword evidence="1" id="KW-0378">Hydrolase</keyword>
<evidence type="ECO:0008006" key="7">
    <source>
        <dbReference type="Google" id="ProtNLM"/>
    </source>
</evidence>
<accession>A0A1X9NKX7</accession>
<gene>
    <name evidence="5" type="ORF">BST96_11000</name>
</gene>
<dbReference type="STRING" id="716816.BST96_11000"/>
<keyword evidence="2" id="KW-0442">Lipid degradation</keyword>
<dbReference type="Gene3D" id="3.40.50.1820">
    <property type="entry name" value="alpha/beta hydrolase"/>
    <property type="match status" value="1"/>
</dbReference>
<reference evidence="5 6" key="1">
    <citation type="submission" date="2016-11" db="EMBL/GenBank/DDBJ databases">
        <title>Trade-off between light-utilization and light-protection in marine flavobacteria.</title>
        <authorList>
            <person name="Kumagai Y."/>
        </authorList>
    </citation>
    <scope>NUCLEOTIDE SEQUENCE [LARGE SCALE GENOMIC DNA]</scope>
    <source>
        <strain evidence="5 6">NBRC 107125</strain>
    </source>
</reference>
<dbReference type="EMBL" id="CP019343">
    <property type="protein sequence ID" value="ARN74603.1"/>
    <property type="molecule type" value="Genomic_DNA"/>
</dbReference>
<dbReference type="Pfam" id="PF07224">
    <property type="entry name" value="Chlorophyllase"/>
    <property type="match status" value="1"/>
</dbReference>
<dbReference type="PROSITE" id="PS51257">
    <property type="entry name" value="PROKAR_LIPOPROTEIN"/>
    <property type="match status" value="1"/>
</dbReference>
<keyword evidence="6" id="KW-1185">Reference proteome</keyword>
<dbReference type="KEGG" id="osg:BST96_11000"/>
<name>A0A1X9NKX7_9GAMM</name>
<dbReference type="RefSeq" id="WP_085758750.1">
    <property type="nucleotide sequence ID" value="NZ_CP019343.1"/>
</dbReference>
<keyword evidence="3" id="KW-0443">Lipid metabolism</keyword>
<keyword evidence="4" id="KW-0732">Signal</keyword>
<proteinExistence type="predicted"/>
<evidence type="ECO:0000256" key="3">
    <source>
        <dbReference type="ARBA" id="ARBA00023098"/>
    </source>
</evidence>
<dbReference type="Proteomes" id="UP000193450">
    <property type="component" value="Chromosome"/>
</dbReference>
<feature type="chain" id="PRO_5011007170" description="Alpha/beta hydrolase" evidence="4">
    <location>
        <begin position="19"/>
        <end position="337"/>
    </location>
</feature>
<evidence type="ECO:0000313" key="6">
    <source>
        <dbReference type="Proteomes" id="UP000193450"/>
    </source>
</evidence>
<sequence>MNIRTLLLMLVALLAACADEVVLPEAKPLAATEQQLAQLYKAEPGPYAVVRKNDIVLAVSDDKSMDLSVSYPEGEEQFPLLLFSHGNWSDKDKYNKVIDHWVSHGYIVVAPNHLDCCSAMHGIINSVRYGQFGLIDERMKDFNYLLDNLDAVENTVTGLAGRIDRDRIAATGHSFGAFTAQQFGGAATFNPDTEDYVYYPDQRIKAVVAISPPGPMFDVINENSWKKFQRPMLLSTGTWDSNAQFWPDWRLHKMSFDTAIEGNNYALITQGADHYLGNLICRPEREQAPQHDALMMLNSTSTAFLDAYVKDSAKALAFIDGDQLATLTSGFSIIERR</sequence>
<evidence type="ECO:0000256" key="2">
    <source>
        <dbReference type="ARBA" id="ARBA00022963"/>
    </source>
</evidence>
<dbReference type="PANTHER" id="PTHR10272:SF0">
    <property type="entry name" value="PLATELET-ACTIVATING FACTOR ACETYLHYDROLASE"/>
    <property type="match status" value="1"/>
</dbReference>